<sequence length="75" mass="8269">MEPHRFEHDGSSYEVLFERTAEGWVARIRCEGTQSVQVMAFPDGFGLDPEDPRGSLIAGCEAAVSRRPGPAPTRH</sequence>
<comment type="caution">
    <text evidence="2">The sequence shown here is derived from an EMBL/GenBank/DDBJ whole genome shotgun (WGS) entry which is preliminary data.</text>
</comment>
<protein>
    <submittedName>
        <fullName evidence="2">Uncharacterized protein</fullName>
    </submittedName>
</protein>
<accession>A0A7W6F5K0</accession>
<evidence type="ECO:0000313" key="2">
    <source>
        <dbReference type="EMBL" id="MBB3901339.1"/>
    </source>
</evidence>
<reference evidence="2 3" key="3">
    <citation type="submission" date="2020-08" db="EMBL/GenBank/DDBJ databases">
        <title>Genomic Encyclopedia of Type Strains, Phase IV (KMG-IV): sequencing the most valuable type-strain genomes for metagenomic binning, comparative biology and taxonomic classification.</title>
        <authorList>
            <person name="Goeker M."/>
        </authorList>
    </citation>
    <scope>NUCLEOTIDE SEQUENCE [LARGE SCALE GENOMIC DNA]</scope>
    <source>
        <strain evidence="2 3">DSM 24105</strain>
    </source>
</reference>
<dbReference type="EMBL" id="JACIDN010000002">
    <property type="protein sequence ID" value="MBB3901339.1"/>
    <property type="molecule type" value="Genomic_DNA"/>
</dbReference>
<evidence type="ECO:0000313" key="3">
    <source>
        <dbReference type="Proteomes" id="UP000517759"/>
    </source>
</evidence>
<keyword evidence="4" id="KW-1185">Reference proteome</keyword>
<evidence type="ECO:0000313" key="4">
    <source>
        <dbReference type="Proteomes" id="UP001156881"/>
    </source>
</evidence>
<organism evidence="2 3">
    <name type="scientific">Methylobacterium brachythecii</name>
    <dbReference type="NCBI Taxonomy" id="1176177"/>
    <lineage>
        <taxon>Bacteria</taxon>
        <taxon>Pseudomonadati</taxon>
        <taxon>Pseudomonadota</taxon>
        <taxon>Alphaproteobacteria</taxon>
        <taxon>Hyphomicrobiales</taxon>
        <taxon>Methylobacteriaceae</taxon>
        <taxon>Methylobacterium</taxon>
    </lineage>
</organism>
<reference evidence="1" key="4">
    <citation type="submission" date="2023-01" db="EMBL/GenBank/DDBJ databases">
        <title>Draft genome sequence of Methylobacterium brachythecii strain NBRC 107710.</title>
        <authorList>
            <person name="Sun Q."/>
            <person name="Mori K."/>
        </authorList>
    </citation>
    <scope>NUCLEOTIDE SEQUENCE</scope>
    <source>
        <strain evidence="1">NBRC 107710</strain>
    </source>
</reference>
<dbReference type="Proteomes" id="UP000517759">
    <property type="component" value="Unassembled WGS sequence"/>
</dbReference>
<reference evidence="1" key="1">
    <citation type="journal article" date="2014" name="Int. J. Syst. Evol. Microbiol.">
        <title>Complete genome of a new Firmicutes species belonging to the dominant human colonic microbiota ('Ruminococcus bicirculans') reveals two chromosomes and a selective capacity to utilize plant glucans.</title>
        <authorList>
            <consortium name="NISC Comparative Sequencing Program"/>
            <person name="Wegmann U."/>
            <person name="Louis P."/>
            <person name="Goesmann A."/>
            <person name="Henrissat B."/>
            <person name="Duncan S.H."/>
            <person name="Flint H.J."/>
        </authorList>
    </citation>
    <scope>NUCLEOTIDE SEQUENCE</scope>
    <source>
        <strain evidence="1">NBRC 107710</strain>
    </source>
</reference>
<proteinExistence type="predicted"/>
<dbReference type="EMBL" id="BSPG01000003">
    <property type="protein sequence ID" value="GLS42913.1"/>
    <property type="molecule type" value="Genomic_DNA"/>
</dbReference>
<evidence type="ECO:0000313" key="1">
    <source>
        <dbReference type="EMBL" id="GLS42913.1"/>
    </source>
</evidence>
<name>A0A7W6F5K0_9HYPH</name>
<reference evidence="4" key="2">
    <citation type="journal article" date="2019" name="Int. J. Syst. Evol. Microbiol.">
        <title>The Global Catalogue of Microorganisms (GCM) 10K type strain sequencing project: providing services to taxonomists for standard genome sequencing and annotation.</title>
        <authorList>
            <consortium name="The Broad Institute Genomics Platform"/>
            <consortium name="The Broad Institute Genome Sequencing Center for Infectious Disease"/>
            <person name="Wu L."/>
            <person name="Ma J."/>
        </authorList>
    </citation>
    <scope>NUCLEOTIDE SEQUENCE [LARGE SCALE GENOMIC DNA]</scope>
    <source>
        <strain evidence="4">NBRC 107710</strain>
    </source>
</reference>
<dbReference type="RefSeq" id="WP_183502248.1">
    <property type="nucleotide sequence ID" value="NZ_BSPG01000003.1"/>
</dbReference>
<dbReference type="Proteomes" id="UP001156881">
    <property type="component" value="Unassembled WGS sequence"/>
</dbReference>
<gene>
    <name evidence="1" type="ORF">GCM10007884_08980</name>
    <name evidence="2" type="ORF">GGR33_000825</name>
</gene>
<dbReference type="AlphaFoldDB" id="A0A7W6F5K0"/>